<comment type="caution">
    <text evidence="1">The sequence shown here is derived from an EMBL/GenBank/DDBJ whole genome shotgun (WGS) entry which is preliminary data.</text>
</comment>
<protein>
    <submittedName>
        <fullName evidence="1">Uncharacterized protein</fullName>
    </submittedName>
</protein>
<evidence type="ECO:0000313" key="2">
    <source>
        <dbReference type="Proteomes" id="UP000821865"/>
    </source>
</evidence>
<dbReference type="Proteomes" id="UP000821865">
    <property type="component" value="Chromosome 8"/>
</dbReference>
<reference evidence="1" key="1">
    <citation type="submission" date="2020-05" db="EMBL/GenBank/DDBJ databases">
        <title>Large-scale comparative analyses of tick genomes elucidate their genetic diversity and vector capacities.</title>
        <authorList>
            <person name="Jia N."/>
            <person name="Wang J."/>
            <person name="Shi W."/>
            <person name="Du L."/>
            <person name="Sun Y."/>
            <person name="Zhan W."/>
            <person name="Jiang J."/>
            <person name="Wang Q."/>
            <person name="Zhang B."/>
            <person name="Ji P."/>
            <person name="Sakyi L.B."/>
            <person name="Cui X."/>
            <person name="Yuan T."/>
            <person name="Jiang B."/>
            <person name="Yang W."/>
            <person name="Lam T.T.-Y."/>
            <person name="Chang Q."/>
            <person name="Ding S."/>
            <person name="Wang X."/>
            <person name="Zhu J."/>
            <person name="Ruan X."/>
            <person name="Zhao L."/>
            <person name="Wei J."/>
            <person name="Que T."/>
            <person name="Du C."/>
            <person name="Cheng J."/>
            <person name="Dai P."/>
            <person name="Han X."/>
            <person name="Huang E."/>
            <person name="Gao Y."/>
            <person name="Liu J."/>
            <person name="Shao H."/>
            <person name="Ye R."/>
            <person name="Li L."/>
            <person name="Wei W."/>
            <person name="Wang X."/>
            <person name="Wang C."/>
            <person name="Yang T."/>
            <person name="Huo Q."/>
            <person name="Li W."/>
            <person name="Guo W."/>
            <person name="Chen H."/>
            <person name="Zhou L."/>
            <person name="Ni X."/>
            <person name="Tian J."/>
            <person name="Zhou Y."/>
            <person name="Sheng Y."/>
            <person name="Liu T."/>
            <person name="Pan Y."/>
            <person name="Xia L."/>
            <person name="Li J."/>
            <person name="Zhao F."/>
            <person name="Cao W."/>
        </authorList>
    </citation>
    <scope>NUCLEOTIDE SEQUENCE</scope>
    <source>
        <strain evidence="1">Dsil-2018</strain>
    </source>
</reference>
<accession>A0ACB8C6L5</accession>
<organism evidence="1 2">
    <name type="scientific">Dermacentor silvarum</name>
    <name type="common">Tick</name>
    <dbReference type="NCBI Taxonomy" id="543639"/>
    <lineage>
        <taxon>Eukaryota</taxon>
        <taxon>Metazoa</taxon>
        <taxon>Ecdysozoa</taxon>
        <taxon>Arthropoda</taxon>
        <taxon>Chelicerata</taxon>
        <taxon>Arachnida</taxon>
        <taxon>Acari</taxon>
        <taxon>Parasitiformes</taxon>
        <taxon>Ixodida</taxon>
        <taxon>Ixodoidea</taxon>
        <taxon>Ixodidae</taxon>
        <taxon>Rhipicephalinae</taxon>
        <taxon>Dermacentor</taxon>
    </lineage>
</organism>
<dbReference type="EMBL" id="CM023477">
    <property type="protein sequence ID" value="KAH7936571.1"/>
    <property type="molecule type" value="Genomic_DNA"/>
</dbReference>
<gene>
    <name evidence="1" type="ORF">HPB49_001445</name>
</gene>
<sequence length="252" mass="28534">MFFAVGGGCGGSGSQCKFIVDDTRGLLATTVLSCIPVEDFNFCIKCFYLAIVHEALDADRIVHPGSRDENRQFLIKWVPTATVMPAQPGQPSQAEHKEKLFLMELLLRQVRRLEIGNKFSSRHGQKGVVGFIDQQEDDKDCLTLGFTSEHLLAYIYMGPIYYQKLKQMVIDKIPLKVGHEGRLRLDEMKCDCLIGHGGSMLLLEQLMLYSNTYKLDLCRTCNLLSYLHWCCFCHLSSAIASLHILYVCKLLF</sequence>
<keyword evidence="2" id="KW-1185">Reference proteome</keyword>
<evidence type="ECO:0000313" key="1">
    <source>
        <dbReference type="EMBL" id="KAH7936571.1"/>
    </source>
</evidence>
<name>A0ACB8C6L5_DERSI</name>
<proteinExistence type="predicted"/>